<reference evidence="1" key="1">
    <citation type="submission" date="2023-06" db="EMBL/GenBank/DDBJ databases">
        <authorList>
            <person name="Kurt Z."/>
        </authorList>
    </citation>
    <scope>NUCLEOTIDE SEQUENCE</scope>
</reference>
<gene>
    <name evidence="1" type="ORF">HINF_LOCUS5551</name>
    <name evidence="2" type="ORF">HINF_LOCUS60642</name>
</gene>
<reference evidence="2 3" key="2">
    <citation type="submission" date="2024-07" db="EMBL/GenBank/DDBJ databases">
        <authorList>
            <person name="Akdeniz Z."/>
        </authorList>
    </citation>
    <scope>NUCLEOTIDE SEQUENCE [LARGE SCALE GENOMIC DNA]</scope>
</reference>
<evidence type="ECO:0000313" key="3">
    <source>
        <dbReference type="Proteomes" id="UP001642409"/>
    </source>
</evidence>
<comment type="caution">
    <text evidence="1">The sequence shown here is derived from an EMBL/GenBank/DDBJ whole genome shotgun (WGS) entry which is preliminary data.</text>
</comment>
<sequence length="253" mass="29463">MNLTLCTIYHNSKQICAFCPANASFNKFQLKNKQLILQQQFFFANNDNTTISNLKSYQYQHSILYLSDQHDLVSAFGLRGEVYNIILSNVTDFCVAFNSLFIVKSNFLYQVNNTNIGLNISNEQIFGTNNSLVVCQFDNNNICDFYNNGFQLLQSVRINGTLIKQFHSVLVFKTKSKVVYLDLDSRSFLKYRIEIQHQYFNNAVQTLNGQFVEKMNIQDQYIQKQHIKLRFVSNLHNIWMATISVYIYITAVK</sequence>
<protein>
    <submittedName>
        <fullName evidence="2">Hypothetical_protein</fullName>
    </submittedName>
</protein>
<evidence type="ECO:0000313" key="2">
    <source>
        <dbReference type="EMBL" id="CAL6081850.1"/>
    </source>
</evidence>
<dbReference type="EMBL" id="CAXDID020000357">
    <property type="protein sequence ID" value="CAL6081850.1"/>
    <property type="molecule type" value="Genomic_DNA"/>
</dbReference>
<evidence type="ECO:0000313" key="1">
    <source>
        <dbReference type="EMBL" id="CAI9917906.1"/>
    </source>
</evidence>
<name>A0AA86TI44_9EUKA</name>
<dbReference type="EMBL" id="CATOUU010000145">
    <property type="protein sequence ID" value="CAI9917906.1"/>
    <property type="molecule type" value="Genomic_DNA"/>
</dbReference>
<proteinExistence type="predicted"/>
<dbReference type="AlphaFoldDB" id="A0AA86TI44"/>
<keyword evidence="3" id="KW-1185">Reference proteome</keyword>
<organism evidence="1">
    <name type="scientific">Hexamita inflata</name>
    <dbReference type="NCBI Taxonomy" id="28002"/>
    <lineage>
        <taxon>Eukaryota</taxon>
        <taxon>Metamonada</taxon>
        <taxon>Diplomonadida</taxon>
        <taxon>Hexamitidae</taxon>
        <taxon>Hexamitinae</taxon>
        <taxon>Hexamita</taxon>
    </lineage>
</organism>
<accession>A0AA86TI44</accession>
<dbReference type="Proteomes" id="UP001642409">
    <property type="component" value="Unassembled WGS sequence"/>
</dbReference>